<dbReference type="PANTHER" id="PTHR33885">
    <property type="entry name" value="PHAGE SHOCK PROTEIN C"/>
    <property type="match status" value="1"/>
</dbReference>
<organism evidence="8 9">
    <name type="scientific">Acinetobacter brisouii CIP 110357</name>
    <dbReference type="NCBI Taxonomy" id="1341683"/>
    <lineage>
        <taxon>Bacteria</taxon>
        <taxon>Pseudomonadati</taxon>
        <taxon>Pseudomonadota</taxon>
        <taxon>Gammaproteobacteria</taxon>
        <taxon>Moraxellales</taxon>
        <taxon>Moraxellaceae</taxon>
        <taxon>Acinetobacter</taxon>
    </lineage>
</organism>
<keyword evidence="5 6" id="KW-0472">Membrane</keyword>
<reference evidence="8 9" key="1">
    <citation type="submission" date="2013-10" db="EMBL/GenBank/DDBJ databases">
        <title>The Genome Sequence of Acinetobacter brisouii CIP 110357.</title>
        <authorList>
            <consortium name="The Broad Institute Genomics Platform"/>
            <consortium name="The Broad Institute Genome Sequencing Center for Infectious Disease"/>
            <person name="Cerqueira G."/>
            <person name="Feldgarden M."/>
            <person name="Courvalin P."/>
            <person name="Grillot-Courvalin C."/>
            <person name="Clermont D."/>
            <person name="Rocha E."/>
            <person name="Yoon E.-J."/>
            <person name="Nemec A."/>
            <person name="Young S.K."/>
            <person name="Zeng Q."/>
            <person name="Gargeya S."/>
            <person name="Fitzgerald M."/>
            <person name="Abouelleil A."/>
            <person name="Alvarado L."/>
            <person name="Berlin A.M."/>
            <person name="Chapman S.B."/>
            <person name="Gainer-Dewar J."/>
            <person name="Goldberg J."/>
            <person name="Gnerre S."/>
            <person name="Griggs A."/>
            <person name="Gujja S."/>
            <person name="Hansen M."/>
            <person name="Howarth C."/>
            <person name="Imamovic A."/>
            <person name="Ireland A."/>
            <person name="Larimer J."/>
            <person name="McCowan C."/>
            <person name="Murphy C."/>
            <person name="Pearson M."/>
            <person name="Poon T.W."/>
            <person name="Priest M."/>
            <person name="Roberts A."/>
            <person name="Saif S."/>
            <person name="Shea T."/>
            <person name="Sykes S."/>
            <person name="Wortman J."/>
            <person name="Nusbaum C."/>
            <person name="Birren B."/>
        </authorList>
    </citation>
    <scope>NUCLEOTIDE SEQUENCE [LARGE SCALE GENOMIC DNA]</scope>
    <source>
        <strain evidence="8 9">CIP 110357</strain>
    </source>
</reference>
<dbReference type="InterPro" id="IPR007168">
    <property type="entry name" value="Phageshock_PspC_N"/>
</dbReference>
<feature type="domain" description="Phage shock protein PspC N-terminal" evidence="7">
    <location>
        <begin position="5"/>
        <end position="62"/>
    </location>
</feature>
<evidence type="ECO:0000256" key="2">
    <source>
        <dbReference type="ARBA" id="ARBA00022475"/>
    </source>
</evidence>
<evidence type="ECO:0000313" key="8">
    <source>
        <dbReference type="EMBL" id="ESK52850.1"/>
    </source>
</evidence>
<dbReference type="EMBL" id="AYEU01000002">
    <property type="protein sequence ID" value="ESK52850.1"/>
    <property type="molecule type" value="Genomic_DNA"/>
</dbReference>
<proteinExistence type="predicted"/>
<protein>
    <recommendedName>
        <fullName evidence="7">Phage shock protein PspC N-terminal domain-containing protein</fullName>
    </recommendedName>
</protein>
<keyword evidence="9" id="KW-1185">Reference proteome</keyword>
<dbReference type="GO" id="GO:0005886">
    <property type="term" value="C:plasma membrane"/>
    <property type="evidence" value="ECO:0007669"/>
    <property type="project" value="UniProtKB-SubCell"/>
</dbReference>
<dbReference type="Pfam" id="PF04024">
    <property type="entry name" value="PspC"/>
    <property type="match status" value="1"/>
</dbReference>
<dbReference type="Proteomes" id="UP000018418">
    <property type="component" value="Unassembled WGS sequence"/>
</dbReference>
<dbReference type="RefSeq" id="WP_004899216.1">
    <property type="nucleotide sequence ID" value="NZ_BBTI01000003.1"/>
</dbReference>
<comment type="subcellular location">
    <subcellularLocation>
        <location evidence="1">Cell membrane</location>
        <topology evidence="1">Single-pass membrane protein</topology>
    </subcellularLocation>
</comment>
<evidence type="ECO:0000256" key="5">
    <source>
        <dbReference type="ARBA" id="ARBA00023136"/>
    </source>
</evidence>
<keyword evidence="4 6" id="KW-1133">Transmembrane helix</keyword>
<keyword evidence="2" id="KW-1003">Cell membrane</keyword>
<dbReference type="STRING" id="396323.VH98_00620"/>
<feature type="transmembrane region" description="Helical" evidence="6">
    <location>
        <begin position="35"/>
        <end position="60"/>
    </location>
</feature>
<evidence type="ECO:0000256" key="3">
    <source>
        <dbReference type="ARBA" id="ARBA00022692"/>
    </source>
</evidence>
<evidence type="ECO:0000256" key="1">
    <source>
        <dbReference type="ARBA" id="ARBA00004162"/>
    </source>
</evidence>
<dbReference type="AlphaFoldDB" id="V2UW28"/>
<name>V2UW28_9GAMM</name>
<evidence type="ECO:0000256" key="4">
    <source>
        <dbReference type="ARBA" id="ARBA00022989"/>
    </source>
</evidence>
<sequence>MSSSGLYRSSKQQIIAGVMGGIAERFGWNANVLRVLFVLVSVMSAAFPGILIYIILWILIPKQKKIFNPSMRYQQPIRTIHEEKYR</sequence>
<gene>
    <name evidence="8" type="ORF">P255_00242</name>
</gene>
<comment type="caution">
    <text evidence="8">The sequence shown here is derived from an EMBL/GenBank/DDBJ whole genome shotgun (WGS) entry which is preliminary data.</text>
</comment>
<dbReference type="InterPro" id="IPR052027">
    <property type="entry name" value="PspC"/>
</dbReference>
<evidence type="ECO:0000259" key="7">
    <source>
        <dbReference type="Pfam" id="PF04024"/>
    </source>
</evidence>
<accession>V2UW28</accession>
<dbReference type="OrthoDB" id="7359894at2"/>
<evidence type="ECO:0000256" key="6">
    <source>
        <dbReference type="SAM" id="Phobius"/>
    </source>
</evidence>
<keyword evidence="3 6" id="KW-0812">Transmembrane</keyword>
<dbReference type="HOGENOM" id="CLU_143433_0_0_6"/>
<dbReference type="PANTHER" id="PTHR33885:SF3">
    <property type="entry name" value="PHAGE SHOCK PROTEIN C"/>
    <property type="match status" value="1"/>
</dbReference>
<evidence type="ECO:0000313" key="9">
    <source>
        <dbReference type="Proteomes" id="UP000018418"/>
    </source>
</evidence>
<dbReference type="PATRIC" id="fig|1341683.3.peg.238"/>